<dbReference type="Pfam" id="PF13513">
    <property type="entry name" value="HEAT_EZ"/>
    <property type="match status" value="1"/>
</dbReference>
<dbReference type="InterPro" id="IPR011989">
    <property type="entry name" value="ARM-like"/>
</dbReference>
<evidence type="ECO:0000313" key="7">
    <source>
        <dbReference type="EMBL" id="CAK9026597.1"/>
    </source>
</evidence>
<dbReference type="EMBL" id="CAXAMM010011601">
    <property type="protein sequence ID" value="CAK9026597.1"/>
    <property type="molecule type" value="Genomic_DNA"/>
</dbReference>
<gene>
    <name evidence="7" type="ORF">SCF082_LOCUS17572</name>
</gene>
<evidence type="ECO:0000256" key="2">
    <source>
        <dbReference type="ARBA" id="ARBA00022448"/>
    </source>
</evidence>
<feature type="compositionally biased region" description="Polar residues" evidence="6">
    <location>
        <begin position="1120"/>
        <end position="1129"/>
    </location>
</feature>
<organism evidence="7 8">
    <name type="scientific">Durusdinium trenchii</name>
    <dbReference type="NCBI Taxonomy" id="1381693"/>
    <lineage>
        <taxon>Eukaryota</taxon>
        <taxon>Sar</taxon>
        <taxon>Alveolata</taxon>
        <taxon>Dinophyceae</taxon>
        <taxon>Suessiales</taxon>
        <taxon>Symbiodiniaceae</taxon>
        <taxon>Durusdinium</taxon>
    </lineage>
</organism>
<keyword evidence="4" id="KW-0677">Repeat</keyword>
<comment type="caution">
    <text evidence="7">The sequence shown here is derived from an EMBL/GenBank/DDBJ whole genome shotgun (WGS) entry which is preliminary data.</text>
</comment>
<dbReference type="PANTHER" id="PTHR10527">
    <property type="entry name" value="IMPORTIN BETA"/>
    <property type="match status" value="1"/>
</dbReference>
<dbReference type="InterPro" id="IPR016024">
    <property type="entry name" value="ARM-type_fold"/>
</dbReference>
<evidence type="ECO:0000256" key="4">
    <source>
        <dbReference type="ARBA" id="ARBA00022737"/>
    </source>
</evidence>
<reference evidence="7 8" key="1">
    <citation type="submission" date="2024-02" db="EMBL/GenBank/DDBJ databases">
        <authorList>
            <person name="Chen Y."/>
            <person name="Shah S."/>
            <person name="Dougan E. K."/>
            <person name="Thang M."/>
            <person name="Chan C."/>
        </authorList>
    </citation>
    <scope>NUCLEOTIDE SEQUENCE [LARGE SCALE GENOMIC DNA]</scope>
</reference>
<keyword evidence="3" id="KW-0963">Cytoplasm</keyword>
<evidence type="ECO:0000256" key="5">
    <source>
        <dbReference type="ARBA" id="ARBA00022927"/>
    </source>
</evidence>
<dbReference type="Proteomes" id="UP001642464">
    <property type="component" value="Unassembled WGS sequence"/>
</dbReference>
<feature type="region of interest" description="Disordered" evidence="6">
    <location>
        <begin position="1120"/>
        <end position="1139"/>
    </location>
</feature>
<proteinExistence type="predicted"/>
<dbReference type="InterPro" id="IPR040122">
    <property type="entry name" value="Importin_beta"/>
</dbReference>
<keyword evidence="8" id="KW-1185">Reference proteome</keyword>
<evidence type="ECO:0000256" key="1">
    <source>
        <dbReference type="ARBA" id="ARBA00004496"/>
    </source>
</evidence>
<keyword evidence="2" id="KW-0813">Transport</keyword>
<keyword evidence="5" id="KW-0653">Protein transport</keyword>
<protein>
    <submittedName>
        <fullName evidence="7">Importin-5 (Imp5) (Importin subunit beta-3) (Karyopherin beta-3) (Ran-binding protein 5) (RanBP5)</fullName>
    </submittedName>
</protein>
<evidence type="ECO:0000313" key="8">
    <source>
        <dbReference type="Proteomes" id="UP001642464"/>
    </source>
</evidence>
<evidence type="ECO:0000256" key="6">
    <source>
        <dbReference type="SAM" id="MobiDB-lite"/>
    </source>
</evidence>
<dbReference type="SUPFAM" id="SSF48371">
    <property type="entry name" value="ARM repeat"/>
    <property type="match status" value="1"/>
</dbReference>
<accession>A0ABP0KJ06</accession>
<comment type="subcellular location">
    <subcellularLocation>
        <location evidence="1">Cytoplasm</location>
    </subcellularLocation>
</comment>
<evidence type="ECO:0000256" key="3">
    <source>
        <dbReference type="ARBA" id="ARBA00022490"/>
    </source>
</evidence>
<sequence length="1193" mass="129560">MINKAEFAALLTRLCGTASNEERAATEKQYAQLKESNPTAVVGTLMELSVARNEVGPAERKMANVLMRQLIRSDAWANVKGTHKEQLKRHLMSALESETDAHASQMFVHSLVAFPRGELQQLQDIVPSCIRMLEAGEAPVERKCAVLFLLSKMAEFCFESVQAQLPAVVRVLSTQMGQGDNLETKLYASEAVCSVFMSSPAPKEMQGFLEEAIPVMVQALSAGFGPGHSQLAHDRGMKVLESLVTLTSKCMWGFDKFLVQTCTKLLQFAENNQLEDGARSLSLELFTEIFKRRGKLMSTDTAFVENLVKLLLRMQCEDSDWEEEWDEDFQPDSEDLLMTMLPGVRGRAVDTLVEIARHGANSEAFMKQLFSIVGPAFQSAEWRERHAAITVIGAVADPLGKVMKSVLADILQSLQPRFADPEQKVVYIAVACLHNLIVSPPLCGAFKDDEKSMGQFALTTLLSVLESSSSSSPVRCCACQCLAAFLQSERCPVPLVEGEFLKRLLQALAMCLAQGALPLKEDAMIALGRVAAISKSNFGPFYDDLVPNIKQVIAQPAAVATPAQPGGPAGTSAAKSSLLRAAAMSCVAAIAEAVGKDRFSADAKDIMGLLLQTDPKDLLELDGVFEFSRRVCAVMEDDFLPFLPHILPVIYKAVNADTQLDVQNVTGVVDAGSSDAMGTPSEDGKVTYVQEVRGAGTIRVSANVFAVQTRVNALEALDGIADSVGAGMGPFLEDAIAVVLPAISDRLNVMAAIQAAEAAASLLHAAWKSLFESGHAMEPAQKVLVTICTALLSNLEQSSVADAEEDGDLAEHSTGPEERAGFISAFERCMRVCYFSGGEDYDENGAPPPPELTPPPQIVPQMVTILRDALARSVQRRASGASRLANLGYDREDAADMLEELTEMEEEFATDTVDSIGYLLKMSGPGFIPIFDQVLEPFLKTLLANPDDVLKHNSICLYDDMIEFGGPEAHKYLPVCFPVMLQHINAENTLLQQSCIYGVGQVAEHAPQAFAGEARRVTEALAAIITKPDAKEEDNINVTENAVSVLGRIYKTHRERLDGPAVLELWMKNLPLENDAVEAKYSHRLFTQLLTDQNPDLLGPNKGNLPAIFGILTVLLASTHSETNSSRESTNAEDDDDDDDERIEMLDKATENIVGELTESVFRSFDPATQQSLLAGVSDPTQKKALRAVDILP</sequence>
<name>A0ABP0KJ06_9DINO</name>
<dbReference type="Gene3D" id="1.25.10.10">
    <property type="entry name" value="Leucine-rich Repeat Variant"/>
    <property type="match status" value="1"/>
</dbReference>